<proteinExistence type="inferred from homology"/>
<evidence type="ECO:0000256" key="1">
    <source>
        <dbReference type="ARBA" id="ARBA00005996"/>
    </source>
</evidence>
<evidence type="ECO:0000313" key="3">
    <source>
        <dbReference type="Proteomes" id="UP001165393"/>
    </source>
</evidence>
<dbReference type="SUPFAM" id="SSF75169">
    <property type="entry name" value="DsrEFH-like"/>
    <property type="match status" value="1"/>
</dbReference>
<dbReference type="InterPro" id="IPR017462">
    <property type="entry name" value="Sulphur_relay_TusC/DsrF"/>
</dbReference>
<comment type="similarity">
    <text evidence="1">Belongs to the DsrF/TusC family.</text>
</comment>
<dbReference type="RefSeq" id="WP_251262236.1">
    <property type="nucleotide sequence ID" value="NZ_JAMQGP010000007.1"/>
</dbReference>
<dbReference type="Proteomes" id="UP001165393">
    <property type="component" value="Unassembled WGS sequence"/>
</dbReference>
<dbReference type="PANTHER" id="PTHR38780:SF1">
    <property type="entry name" value="PROTEIN TUSC"/>
    <property type="match status" value="1"/>
</dbReference>
<comment type="caution">
    <text evidence="2">The sequence shown here is derived from an EMBL/GenBank/DDBJ whole genome shotgun (WGS) entry which is preliminary data.</text>
</comment>
<dbReference type="GO" id="GO:0016740">
    <property type="term" value="F:transferase activity"/>
    <property type="evidence" value="ECO:0007669"/>
    <property type="project" value="UniProtKB-KW"/>
</dbReference>
<keyword evidence="2" id="KW-0808">Transferase</keyword>
<reference evidence="2 3" key="1">
    <citation type="journal article" date="2013" name="Antonie Van Leeuwenhoek">
        <title>Echinimonas agarilytica gen. nov., sp. nov., a new gammaproteobacterium isolated from the sea urchin Strongylocentrotus intermedius.</title>
        <authorList>
            <person name="Nedashkovskaya O.I."/>
            <person name="Stenkova A.M."/>
            <person name="Zhukova N.V."/>
            <person name="Van Trappen S."/>
            <person name="Lee J.S."/>
            <person name="Kim S.B."/>
        </authorList>
    </citation>
    <scope>NUCLEOTIDE SEQUENCE [LARGE SCALE GENOMIC DNA]</scope>
    <source>
        <strain evidence="2 3">KMM 6351</strain>
    </source>
</reference>
<dbReference type="InterPro" id="IPR003787">
    <property type="entry name" value="Sulphur_relay_DsrE/F-like"/>
</dbReference>
<gene>
    <name evidence="2" type="primary">tusC</name>
    <name evidence="2" type="ORF">NAF29_13930</name>
</gene>
<dbReference type="PANTHER" id="PTHR38780">
    <property type="entry name" value="PROTEIN TUSC"/>
    <property type="match status" value="1"/>
</dbReference>
<accession>A0AA42B8C2</accession>
<evidence type="ECO:0000313" key="2">
    <source>
        <dbReference type="EMBL" id="MCM2680754.1"/>
    </source>
</evidence>
<keyword evidence="3" id="KW-1185">Reference proteome</keyword>
<dbReference type="EMBL" id="JAMQGP010000007">
    <property type="protein sequence ID" value="MCM2680754.1"/>
    <property type="molecule type" value="Genomic_DNA"/>
</dbReference>
<dbReference type="Pfam" id="PF02635">
    <property type="entry name" value="DsrE"/>
    <property type="match status" value="1"/>
</dbReference>
<dbReference type="NCBIfam" id="NF001238">
    <property type="entry name" value="PRK00211.1"/>
    <property type="match status" value="1"/>
</dbReference>
<protein>
    <submittedName>
        <fullName evidence="2">Sulfurtransferase complex subunit TusC</fullName>
        <ecNumber evidence="2">2.8.1.-</ecNumber>
    </submittedName>
</protein>
<sequence>MVLIWSTQSPIGDVAARETLDAALAFAAYDQAVTLLLSDAGVMQLQSMPNAKQAGAKNMSKLMKALPMYDIDNVYACQTSLSRFSIDTQQCVTPVQTATTDDIHALILGATHVIRV</sequence>
<dbReference type="EC" id="2.8.1.-" evidence="2"/>
<organism evidence="2 3">
    <name type="scientific">Echinimonas agarilytica</name>
    <dbReference type="NCBI Taxonomy" id="1215918"/>
    <lineage>
        <taxon>Bacteria</taxon>
        <taxon>Pseudomonadati</taxon>
        <taxon>Pseudomonadota</taxon>
        <taxon>Gammaproteobacteria</taxon>
        <taxon>Alteromonadales</taxon>
        <taxon>Echinimonadaceae</taxon>
        <taxon>Echinimonas</taxon>
    </lineage>
</organism>
<dbReference type="Gene3D" id="3.40.1260.10">
    <property type="entry name" value="DsrEFH-like"/>
    <property type="match status" value="1"/>
</dbReference>
<name>A0AA42B8C2_9GAMM</name>
<dbReference type="InterPro" id="IPR027396">
    <property type="entry name" value="DsrEFH-like"/>
</dbReference>
<dbReference type="AlphaFoldDB" id="A0AA42B8C2"/>